<comment type="caution">
    <text evidence="6">The sequence shown here is derived from an EMBL/GenBank/DDBJ whole genome shotgun (WGS) entry which is preliminary data.</text>
</comment>
<dbReference type="EC" id="3.5.1.2" evidence="3"/>
<keyword evidence="4" id="KW-0378">Hydrolase</keyword>
<evidence type="ECO:0000256" key="3">
    <source>
        <dbReference type="ARBA" id="ARBA00012918"/>
    </source>
</evidence>
<sequence length="175" mass="18982">MTGKPLAQDYSPFELYLKTLHEALIGVEEGEVASYIPELAKASPSSFGISFATIDGKVYSIGDYATEFSIQSVSKPFSYGAALRMLGSEKVLRRVGVEPTGEAFNSIVLDQKNNRPFNPMVNAGAIAVSALTPGDTHQARIDNMVQLFSAFAGRELTIDESVYRSEAETGHRNRA</sequence>
<dbReference type="EMBL" id="JFKC01000021">
    <property type="protein sequence ID" value="OSQ46974.1"/>
    <property type="molecule type" value="Genomic_DNA"/>
</dbReference>
<dbReference type="GO" id="GO:0006543">
    <property type="term" value="P:L-glutamine catabolic process"/>
    <property type="evidence" value="ECO:0007669"/>
    <property type="project" value="TreeGrafter"/>
</dbReference>
<dbReference type="InterPro" id="IPR015868">
    <property type="entry name" value="Glutaminase"/>
</dbReference>
<reference evidence="6 7" key="1">
    <citation type="submission" date="2014-03" db="EMBL/GenBank/DDBJ databases">
        <title>The draft genome sequence of Marivita geojedonensis KCTC 23882.</title>
        <authorList>
            <person name="Lai Q."/>
            <person name="Shao Z."/>
        </authorList>
    </citation>
    <scope>NUCLEOTIDE SEQUENCE [LARGE SCALE GENOMIC DNA]</scope>
    <source>
        <strain evidence="6 7">DPG-138</strain>
    </source>
</reference>
<gene>
    <name evidence="6" type="ORF">MGEO_16385</name>
</gene>
<dbReference type="STRING" id="1123756.MGEO_16385"/>
<protein>
    <recommendedName>
        <fullName evidence="3">glutaminase</fullName>
        <ecNumber evidence="3">3.5.1.2</ecNumber>
    </recommendedName>
</protein>
<dbReference type="SUPFAM" id="SSF56601">
    <property type="entry name" value="beta-lactamase/transpeptidase-like"/>
    <property type="match status" value="1"/>
</dbReference>
<dbReference type="InterPro" id="IPR012338">
    <property type="entry name" value="Beta-lactam/transpept-like"/>
</dbReference>
<evidence type="ECO:0000313" key="7">
    <source>
        <dbReference type="Proteomes" id="UP000193926"/>
    </source>
</evidence>
<accession>A0A1X4NHF2</accession>
<dbReference type="AlphaFoldDB" id="A0A1X4NHF2"/>
<evidence type="ECO:0000256" key="2">
    <source>
        <dbReference type="ARBA" id="ARBA00011881"/>
    </source>
</evidence>
<feature type="non-terminal residue" evidence="6">
    <location>
        <position position="175"/>
    </location>
</feature>
<evidence type="ECO:0000256" key="4">
    <source>
        <dbReference type="ARBA" id="ARBA00022801"/>
    </source>
</evidence>
<evidence type="ECO:0000256" key="1">
    <source>
        <dbReference type="ARBA" id="ARBA00011076"/>
    </source>
</evidence>
<dbReference type="PANTHER" id="PTHR12544:SF29">
    <property type="entry name" value="GLUTAMINASE"/>
    <property type="match status" value="1"/>
</dbReference>
<organism evidence="6 7">
    <name type="scientific">Marivita geojedonensis</name>
    <dbReference type="NCBI Taxonomy" id="1123756"/>
    <lineage>
        <taxon>Bacteria</taxon>
        <taxon>Pseudomonadati</taxon>
        <taxon>Pseudomonadota</taxon>
        <taxon>Alphaproteobacteria</taxon>
        <taxon>Rhodobacterales</taxon>
        <taxon>Roseobacteraceae</taxon>
        <taxon>Marivita</taxon>
    </lineage>
</organism>
<dbReference type="RefSeq" id="WP_143746282.1">
    <property type="nucleotide sequence ID" value="NZ_JFKC01000021.1"/>
</dbReference>
<comment type="subunit">
    <text evidence="2">Homotetramer.</text>
</comment>
<evidence type="ECO:0000256" key="5">
    <source>
        <dbReference type="ARBA" id="ARBA00049534"/>
    </source>
</evidence>
<dbReference type="PANTHER" id="PTHR12544">
    <property type="entry name" value="GLUTAMINASE"/>
    <property type="match status" value="1"/>
</dbReference>
<proteinExistence type="inferred from homology"/>
<comment type="similarity">
    <text evidence="1">Belongs to the glutaminase family.</text>
</comment>
<dbReference type="GO" id="GO:0006537">
    <property type="term" value="P:glutamate biosynthetic process"/>
    <property type="evidence" value="ECO:0007669"/>
    <property type="project" value="TreeGrafter"/>
</dbReference>
<dbReference type="GO" id="GO:0004359">
    <property type="term" value="F:glutaminase activity"/>
    <property type="evidence" value="ECO:0007669"/>
    <property type="project" value="UniProtKB-EC"/>
</dbReference>
<name>A0A1X4NHF2_9RHOB</name>
<dbReference type="Gene3D" id="3.40.710.10">
    <property type="entry name" value="DD-peptidase/beta-lactamase superfamily"/>
    <property type="match status" value="1"/>
</dbReference>
<dbReference type="Pfam" id="PF04960">
    <property type="entry name" value="Glutaminase"/>
    <property type="match status" value="1"/>
</dbReference>
<keyword evidence="7" id="KW-1185">Reference proteome</keyword>
<dbReference type="Proteomes" id="UP000193926">
    <property type="component" value="Unassembled WGS sequence"/>
</dbReference>
<evidence type="ECO:0000313" key="6">
    <source>
        <dbReference type="EMBL" id="OSQ46974.1"/>
    </source>
</evidence>
<comment type="catalytic activity">
    <reaction evidence="5">
        <text>L-glutamine + H2O = L-glutamate + NH4(+)</text>
        <dbReference type="Rhea" id="RHEA:15889"/>
        <dbReference type="ChEBI" id="CHEBI:15377"/>
        <dbReference type="ChEBI" id="CHEBI:28938"/>
        <dbReference type="ChEBI" id="CHEBI:29985"/>
        <dbReference type="ChEBI" id="CHEBI:58359"/>
        <dbReference type="EC" id="3.5.1.2"/>
    </reaction>
</comment>